<evidence type="ECO:0000313" key="3">
    <source>
        <dbReference type="Proteomes" id="UP000294114"/>
    </source>
</evidence>
<evidence type="ECO:0000313" key="2">
    <source>
        <dbReference type="EMBL" id="RZU72004.1"/>
    </source>
</evidence>
<dbReference type="EMBL" id="SHLD01000001">
    <property type="protein sequence ID" value="RZU72004.1"/>
    <property type="molecule type" value="Genomic_DNA"/>
</dbReference>
<feature type="region of interest" description="Disordered" evidence="1">
    <location>
        <begin position="137"/>
        <end position="157"/>
    </location>
</feature>
<comment type="caution">
    <text evidence="2">The sequence shown here is derived from an EMBL/GenBank/DDBJ whole genome shotgun (WGS) entry which is preliminary data.</text>
</comment>
<gene>
    <name evidence="2" type="ORF">EV384_0343</name>
</gene>
<dbReference type="Proteomes" id="UP000294114">
    <property type="component" value="Unassembled WGS sequence"/>
</dbReference>
<dbReference type="AlphaFoldDB" id="A0A4Q8B3C6"/>
<keyword evidence="3" id="KW-1185">Reference proteome</keyword>
<sequence>MRSAGLLRCEAIAWVDEDWPGWVRVRLVDADGRTWFFVDKMPVFFVDDHILPGDSLPRPAFVRCNVVGQQEDQILVVSTAPDHVEVEDGTTQFRIRPNQLERASRPWSPLMAPSCVHMKGKLGSLLSGSRQMWRSRPLSGMVSGPLTSHLGRSRPSN</sequence>
<name>A0A4Q8B3C6_9ACTN</name>
<evidence type="ECO:0000256" key="1">
    <source>
        <dbReference type="SAM" id="MobiDB-lite"/>
    </source>
</evidence>
<proteinExistence type="predicted"/>
<protein>
    <submittedName>
        <fullName evidence="2">Uncharacterized protein</fullName>
    </submittedName>
</protein>
<reference evidence="2 3" key="1">
    <citation type="submission" date="2019-02" db="EMBL/GenBank/DDBJ databases">
        <title>Sequencing the genomes of 1000 actinobacteria strains.</title>
        <authorList>
            <person name="Klenk H.-P."/>
        </authorList>
    </citation>
    <scope>NUCLEOTIDE SEQUENCE [LARGE SCALE GENOMIC DNA]</scope>
    <source>
        <strain evidence="2 3">DSM 45612</strain>
    </source>
</reference>
<organism evidence="2 3">
    <name type="scientific">Micromonospora kangleipakensis</name>
    <dbReference type="NCBI Taxonomy" id="1077942"/>
    <lineage>
        <taxon>Bacteria</taxon>
        <taxon>Bacillati</taxon>
        <taxon>Actinomycetota</taxon>
        <taxon>Actinomycetes</taxon>
        <taxon>Micromonosporales</taxon>
        <taxon>Micromonosporaceae</taxon>
        <taxon>Micromonospora</taxon>
    </lineage>
</organism>
<accession>A0A4Q8B3C6</accession>